<protein>
    <submittedName>
        <fullName evidence="1">Uncharacterized protein</fullName>
    </submittedName>
</protein>
<organism evidence="1 2">
    <name type="scientific">Camellia lanceoleosa</name>
    <dbReference type="NCBI Taxonomy" id="1840588"/>
    <lineage>
        <taxon>Eukaryota</taxon>
        <taxon>Viridiplantae</taxon>
        <taxon>Streptophyta</taxon>
        <taxon>Embryophyta</taxon>
        <taxon>Tracheophyta</taxon>
        <taxon>Spermatophyta</taxon>
        <taxon>Magnoliopsida</taxon>
        <taxon>eudicotyledons</taxon>
        <taxon>Gunneridae</taxon>
        <taxon>Pentapetalae</taxon>
        <taxon>asterids</taxon>
        <taxon>Ericales</taxon>
        <taxon>Theaceae</taxon>
        <taxon>Camellia</taxon>
    </lineage>
</organism>
<dbReference type="EMBL" id="CM045762">
    <property type="protein sequence ID" value="KAI8010031.1"/>
    <property type="molecule type" value="Genomic_DNA"/>
</dbReference>
<proteinExistence type="predicted"/>
<keyword evidence="2" id="KW-1185">Reference proteome</keyword>
<accession>A0ACC0HDR5</accession>
<evidence type="ECO:0000313" key="2">
    <source>
        <dbReference type="Proteomes" id="UP001060215"/>
    </source>
</evidence>
<sequence>MEEHHSISMLEIARIYYETSTPSTNLKQLARDFFNSIDYDKDGEVSLCEFLNYMKEKGLINMGNPYVFNALDVNGNGSLEFMEVMALYYIIKSGRPFCGGCGNFIPGMFFSCSICFDNEDDTFSVCPMCFSNGNKGYIHQHKPIHFLDNFALLEAKRKMAMAARKAPPPKDHKVRSFVKSAIRHPRATFTSASTSTSTFASASNAIVPYKSEQKEWMWRVTLLESDSI</sequence>
<evidence type="ECO:0000313" key="1">
    <source>
        <dbReference type="EMBL" id="KAI8010031.1"/>
    </source>
</evidence>
<reference evidence="1 2" key="1">
    <citation type="journal article" date="2022" name="Plant J.">
        <title>Chromosome-level genome of Camellia lanceoleosa provides a valuable resource for understanding genome evolution and self-incompatibility.</title>
        <authorList>
            <person name="Gong W."/>
            <person name="Xiao S."/>
            <person name="Wang L."/>
            <person name="Liao Z."/>
            <person name="Chang Y."/>
            <person name="Mo W."/>
            <person name="Hu G."/>
            <person name="Li W."/>
            <person name="Zhao G."/>
            <person name="Zhu H."/>
            <person name="Hu X."/>
            <person name="Ji K."/>
            <person name="Xiang X."/>
            <person name="Song Q."/>
            <person name="Yuan D."/>
            <person name="Jin S."/>
            <person name="Zhang L."/>
        </authorList>
    </citation>
    <scope>NUCLEOTIDE SEQUENCE [LARGE SCALE GENOMIC DNA]</scope>
    <source>
        <strain evidence="1">SQ_2022a</strain>
    </source>
</reference>
<gene>
    <name evidence="1" type="ORF">LOK49_LG06G02586</name>
</gene>
<dbReference type="Proteomes" id="UP001060215">
    <property type="component" value="Chromosome 5"/>
</dbReference>
<name>A0ACC0HDR5_9ERIC</name>
<comment type="caution">
    <text evidence="1">The sequence shown here is derived from an EMBL/GenBank/DDBJ whole genome shotgun (WGS) entry which is preliminary data.</text>
</comment>